<gene>
    <name evidence="1" type="ORF">CV102_15075</name>
</gene>
<reference evidence="1" key="1">
    <citation type="submission" date="2017-11" db="EMBL/GenBank/DDBJ databases">
        <authorList>
            <person name="Kajale S.C."/>
            <person name="Sharma A."/>
        </authorList>
    </citation>
    <scope>NUCLEOTIDE SEQUENCE</scope>
    <source>
        <strain evidence="1">LS1_42</strain>
    </source>
</reference>
<dbReference type="RefSeq" id="WP_148858824.1">
    <property type="nucleotide sequence ID" value="NZ_PHNJ01000008.1"/>
</dbReference>
<dbReference type="OrthoDB" id="377985at2157"/>
<evidence type="ECO:0000313" key="1">
    <source>
        <dbReference type="EMBL" id="TYL37660.1"/>
    </source>
</evidence>
<protein>
    <submittedName>
        <fullName evidence="1">Uncharacterized protein</fullName>
    </submittedName>
</protein>
<accession>A0A8J8TR72</accession>
<comment type="caution">
    <text evidence="1">The sequence shown here is derived from an EMBL/GenBank/DDBJ whole genome shotgun (WGS) entry which is preliminary data.</text>
</comment>
<sequence>MTRRPFLAALFVALAGCGTVRRSPDRRPDAPEVKAVVSADHDAEADVVRFTVRRSTGLRPNLVDEVYVETPDGDRQVWVTAEDGNGDEPLVEDGASFVVDVGRKGRYALAVDQSDDELARVVLEHVEVEP</sequence>
<dbReference type="PROSITE" id="PS51257">
    <property type="entry name" value="PROKAR_LIPOPROTEIN"/>
    <property type="match status" value="1"/>
</dbReference>
<name>A0A8J8TR72_9EURY</name>
<evidence type="ECO:0000313" key="2">
    <source>
        <dbReference type="Proteomes" id="UP000766904"/>
    </source>
</evidence>
<proteinExistence type="predicted"/>
<dbReference type="Proteomes" id="UP000766904">
    <property type="component" value="Unassembled WGS sequence"/>
</dbReference>
<organism evidence="1 2">
    <name type="scientific">Natronococcus pandeyae</name>
    <dbReference type="NCBI Taxonomy" id="2055836"/>
    <lineage>
        <taxon>Archaea</taxon>
        <taxon>Methanobacteriati</taxon>
        <taxon>Methanobacteriota</taxon>
        <taxon>Stenosarchaea group</taxon>
        <taxon>Halobacteria</taxon>
        <taxon>Halobacteriales</taxon>
        <taxon>Natrialbaceae</taxon>
        <taxon>Natronococcus</taxon>
    </lineage>
</organism>
<dbReference type="AlphaFoldDB" id="A0A8J8TR72"/>
<dbReference type="EMBL" id="PHNJ01000008">
    <property type="protein sequence ID" value="TYL37660.1"/>
    <property type="molecule type" value="Genomic_DNA"/>
</dbReference>
<keyword evidence="2" id="KW-1185">Reference proteome</keyword>